<reference evidence="4 5" key="1">
    <citation type="submission" date="2017-12" db="EMBL/GenBank/DDBJ databases">
        <title>Comparative genomics of Botrytis spp.</title>
        <authorList>
            <person name="Valero-Jimenez C.A."/>
            <person name="Tapia P."/>
            <person name="Veloso J."/>
            <person name="Silva-Moreno E."/>
            <person name="Staats M."/>
            <person name="Valdes J.H."/>
            <person name="Van Kan J.A.L."/>
        </authorList>
    </citation>
    <scope>NUCLEOTIDE SEQUENCE [LARGE SCALE GENOMIC DNA]</scope>
    <source>
        <strain evidence="4 5">MUCL11595</strain>
    </source>
</reference>
<keyword evidence="3" id="KW-0560">Oxidoreductase</keyword>
<dbReference type="Pfam" id="PF13450">
    <property type="entry name" value="NAD_binding_8"/>
    <property type="match status" value="1"/>
</dbReference>
<organism evidence="4 5">
    <name type="scientific">Botryotinia convoluta</name>
    <dbReference type="NCBI Taxonomy" id="54673"/>
    <lineage>
        <taxon>Eukaryota</taxon>
        <taxon>Fungi</taxon>
        <taxon>Dikarya</taxon>
        <taxon>Ascomycota</taxon>
        <taxon>Pezizomycotina</taxon>
        <taxon>Leotiomycetes</taxon>
        <taxon>Helotiales</taxon>
        <taxon>Sclerotiniaceae</taxon>
        <taxon>Botryotinia</taxon>
    </lineage>
</organism>
<keyword evidence="1" id="KW-0285">Flavoprotein</keyword>
<accession>A0A4Z1IHV0</accession>
<dbReference type="EMBL" id="PQXN01000029">
    <property type="protein sequence ID" value="TGO61161.1"/>
    <property type="molecule type" value="Genomic_DNA"/>
</dbReference>
<name>A0A4Z1IHV0_9HELO</name>
<dbReference type="GO" id="GO:0050661">
    <property type="term" value="F:NADP binding"/>
    <property type="evidence" value="ECO:0007669"/>
    <property type="project" value="InterPro"/>
</dbReference>
<dbReference type="InterPro" id="IPR000960">
    <property type="entry name" value="Flavin_mOase"/>
</dbReference>
<dbReference type="Proteomes" id="UP000297527">
    <property type="component" value="Unassembled WGS sequence"/>
</dbReference>
<dbReference type="InterPro" id="IPR036188">
    <property type="entry name" value="FAD/NAD-bd_sf"/>
</dbReference>
<gene>
    <name evidence="4" type="ORF">BCON_0029g00020</name>
</gene>
<dbReference type="SUPFAM" id="SSF51905">
    <property type="entry name" value="FAD/NAD(P)-binding domain"/>
    <property type="match status" value="1"/>
</dbReference>
<keyword evidence="2" id="KW-0274">FAD</keyword>
<evidence type="ECO:0000313" key="5">
    <source>
        <dbReference type="Proteomes" id="UP000297527"/>
    </source>
</evidence>
<dbReference type="InterPro" id="IPR050346">
    <property type="entry name" value="FMO-like"/>
</dbReference>
<sequence length="184" mass="21066">MNPERIFDIVVIGAGISGIYAAKFYLDIHPQCRLVILDRDTCIGGVWNSRRGYELFWTQWTVGTAEFSDLPMPRPPEEDVYYDFFKAKYTTKYLEDYVNTHFYGGTTLRDRIKLATAVRSLLRRDGKWMIETVDLVPGAPDTWQTTKLIVASGLNSIPNMPSLPGKELFQGPILHQNDLGRQKF</sequence>
<dbReference type="OrthoDB" id="2915840at2759"/>
<protein>
    <recommendedName>
        <fullName evidence="6">FAD/NAD(P)-binding domain-containing protein</fullName>
    </recommendedName>
</protein>
<evidence type="ECO:0000256" key="3">
    <source>
        <dbReference type="ARBA" id="ARBA00023002"/>
    </source>
</evidence>
<proteinExistence type="predicted"/>
<evidence type="ECO:0000256" key="1">
    <source>
        <dbReference type="ARBA" id="ARBA00022630"/>
    </source>
</evidence>
<dbReference type="GO" id="GO:0016491">
    <property type="term" value="F:oxidoreductase activity"/>
    <property type="evidence" value="ECO:0007669"/>
    <property type="project" value="UniProtKB-KW"/>
</dbReference>
<dbReference type="GO" id="GO:0050660">
    <property type="term" value="F:flavin adenine dinucleotide binding"/>
    <property type="evidence" value="ECO:0007669"/>
    <property type="project" value="InterPro"/>
</dbReference>
<dbReference type="Gene3D" id="3.50.50.60">
    <property type="entry name" value="FAD/NAD(P)-binding domain"/>
    <property type="match status" value="1"/>
</dbReference>
<evidence type="ECO:0008006" key="6">
    <source>
        <dbReference type="Google" id="ProtNLM"/>
    </source>
</evidence>
<evidence type="ECO:0000313" key="4">
    <source>
        <dbReference type="EMBL" id="TGO61161.1"/>
    </source>
</evidence>
<dbReference type="AlphaFoldDB" id="A0A4Z1IHV0"/>
<dbReference type="PANTHER" id="PTHR23023">
    <property type="entry name" value="DIMETHYLANILINE MONOOXYGENASE"/>
    <property type="match status" value="1"/>
</dbReference>
<dbReference type="PRINTS" id="PR00370">
    <property type="entry name" value="FMOXYGENASE"/>
</dbReference>
<evidence type="ECO:0000256" key="2">
    <source>
        <dbReference type="ARBA" id="ARBA00022827"/>
    </source>
</evidence>
<comment type="caution">
    <text evidence="4">The sequence shown here is derived from an EMBL/GenBank/DDBJ whole genome shotgun (WGS) entry which is preliminary data.</text>
</comment>
<keyword evidence="5" id="KW-1185">Reference proteome</keyword>